<keyword evidence="3" id="KW-1185">Reference proteome</keyword>
<dbReference type="Proteomes" id="UP001066276">
    <property type="component" value="Chromosome 12"/>
</dbReference>
<accession>A0AAV7KXI0</accession>
<feature type="compositionally biased region" description="Low complexity" evidence="1">
    <location>
        <begin position="73"/>
        <end position="82"/>
    </location>
</feature>
<dbReference type="AlphaFoldDB" id="A0AAV7KXI0"/>
<organism evidence="2 3">
    <name type="scientific">Pleurodeles waltl</name>
    <name type="common">Iberian ribbed newt</name>
    <dbReference type="NCBI Taxonomy" id="8319"/>
    <lineage>
        <taxon>Eukaryota</taxon>
        <taxon>Metazoa</taxon>
        <taxon>Chordata</taxon>
        <taxon>Craniata</taxon>
        <taxon>Vertebrata</taxon>
        <taxon>Euteleostomi</taxon>
        <taxon>Amphibia</taxon>
        <taxon>Batrachia</taxon>
        <taxon>Caudata</taxon>
        <taxon>Salamandroidea</taxon>
        <taxon>Salamandridae</taxon>
        <taxon>Pleurodelinae</taxon>
        <taxon>Pleurodeles</taxon>
    </lineage>
</organism>
<proteinExistence type="predicted"/>
<reference evidence="2" key="1">
    <citation type="journal article" date="2022" name="bioRxiv">
        <title>Sequencing and chromosome-scale assembly of the giantPleurodeles waltlgenome.</title>
        <authorList>
            <person name="Brown T."/>
            <person name="Elewa A."/>
            <person name="Iarovenko S."/>
            <person name="Subramanian E."/>
            <person name="Araus A.J."/>
            <person name="Petzold A."/>
            <person name="Susuki M."/>
            <person name="Suzuki K.-i.T."/>
            <person name="Hayashi T."/>
            <person name="Toyoda A."/>
            <person name="Oliveira C."/>
            <person name="Osipova E."/>
            <person name="Leigh N.D."/>
            <person name="Simon A."/>
            <person name="Yun M.H."/>
        </authorList>
    </citation>
    <scope>NUCLEOTIDE SEQUENCE</scope>
    <source>
        <strain evidence="2">20211129_DDA</strain>
        <tissue evidence="2">Liver</tissue>
    </source>
</reference>
<feature type="region of interest" description="Disordered" evidence="1">
    <location>
        <begin position="1"/>
        <end position="117"/>
    </location>
</feature>
<sequence length="182" mass="18552">MQTGQEPIRINFQVTSRRRPREEGRGRSCGRDEAHSVSTRTTRCTPGGGGAPGGSGRTRTTSGTPGGGGTPRGRGSTRTTSGTPGGSGSTSTRTRTTSDSREDGNTPGGSGSRLRHLDVVSNDGGVSTPATIDGPGSRTTQDPATLWEERGLGRCVGLGVNLIFPTSRAGGGSRTGSYLTGF</sequence>
<dbReference type="EMBL" id="JANPWB010000016">
    <property type="protein sequence ID" value="KAJ1081753.1"/>
    <property type="molecule type" value="Genomic_DNA"/>
</dbReference>
<evidence type="ECO:0000256" key="1">
    <source>
        <dbReference type="SAM" id="MobiDB-lite"/>
    </source>
</evidence>
<evidence type="ECO:0000313" key="2">
    <source>
        <dbReference type="EMBL" id="KAJ1081753.1"/>
    </source>
</evidence>
<feature type="compositionally biased region" description="Basic and acidic residues" evidence="1">
    <location>
        <begin position="20"/>
        <end position="35"/>
    </location>
</feature>
<evidence type="ECO:0000313" key="3">
    <source>
        <dbReference type="Proteomes" id="UP001066276"/>
    </source>
</evidence>
<comment type="caution">
    <text evidence="2">The sequence shown here is derived from an EMBL/GenBank/DDBJ whole genome shotgun (WGS) entry which is preliminary data.</text>
</comment>
<gene>
    <name evidence="2" type="ORF">NDU88_001928</name>
</gene>
<protein>
    <submittedName>
        <fullName evidence="2">Uncharacterized protein</fullName>
    </submittedName>
</protein>
<name>A0AAV7KXI0_PLEWA</name>
<feature type="compositionally biased region" description="Gly residues" evidence="1">
    <location>
        <begin position="46"/>
        <end position="56"/>
    </location>
</feature>